<evidence type="ECO:0000313" key="2">
    <source>
        <dbReference type="Proteomes" id="UP001234297"/>
    </source>
</evidence>
<comment type="caution">
    <text evidence="1">The sequence shown here is derived from an EMBL/GenBank/DDBJ whole genome shotgun (WGS) entry which is preliminary data.</text>
</comment>
<dbReference type="Proteomes" id="UP001234297">
    <property type="component" value="Chromosome 11"/>
</dbReference>
<dbReference type="EMBL" id="CM056819">
    <property type="protein sequence ID" value="KAJ8625173.1"/>
    <property type="molecule type" value="Genomic_DNA"/>
</dbReference>
<accession>A0ACC2KVN8</accession>
<proteinExistence type="predicted"/>
<organism evidence="1 2">
    <name type="scientific">Persea americana</name>
    <name type="common">Avocado</name>
    <dbReference type="NCBI Taxonomy" id="3435"/>
    <lineage>
        <taxon>Eukaryota</taxon>
        <taxon>Viridiplantae</taxon>
        <taxon>Streptophyta</taxon>
        <taxon>Embryophyta</taxon>
        <taxon>Tracheophyta</taxon>
        <taxon>Spermatophyta</taxon>
        <taxon>Magnoliopsida</taxon>
        <taxon>Magnoliidae</taxon>
        <taxon>Laurales</taxon>
        <taxon>Lauraceae</taxon>
        <taxon>Persea</taxon>
    </lineage>
</organism>
<name>A0ACC2KVN8_PERAE</name>
<reference evidence="1 2" key="1">
    <citation type="journal article" date="2022" name="Hortic Res">
        <title>A haplotype resolved chromosomal level avocado genome allows analysis of novel avocado genes.</title>
        <authorList>
            <person name="Nath O."/>
            <person name="Fletcher S.J."/>
            <person name="Hayward A."/>
            <person name="Shaw L.M."/>
            <person name="Masouleh A.K."/>
            <person name="Furtado A."/>
            <person name="Henry R.J."/>
            <person name="Mitter N."/>
        </authorList>
    </citation>
    <scope>NUCLEOTIDE SEQUENCE [LARGE SCALE GENOMIC DNA]</scope>
    <source>
        <strain evidence="2">cv. Hass</strain>
    </source>
</reference>
<protein>
    <submittedName>
        <fullName evidence="1">Uncharacterized protein</fullName>
    </submittedName>
</protein>
<keyword evidence="2" id="KW-1185">Reference proteome</keyword>
<evidence type="ECO:0000313" key="1">
    <source>
        <dbReference type="EMBL" id="KAJ8625173.1"/>
    </source>
</evidence>
<gene>
    <name evidence="1" type="ORF">MRB53_033703</name>
</gene>
<sequence>MTEASAQLQRPAKRTKRQQQQQHQQVIVIEDDEATKTQNQRIPGCRLTREQEMSIMVSALKRVISGATGTGFPIPGSFEFATSSSFSPAICIGQSPVESLETCESCRIEGCLGCQFFGTQVQAEKPKKKKYRGVRQRPWGKWAAEIRDPRRAARVWLGTFDTAEEAARAYDKAAIDFRGARAKLNFPFPEQPLQDDQEQQQLLQKKNPNPPVVSDVSVPTCPIIEDQQQKQMNDFWHIPEVDEFADWILNDDMDLPPPPPPTLNQNYNFSSRR</sequence>